<protein>
    <submittedName>
        <fullName evidence="1">Cation transporter</fullName>
    </submittedName>
</protein>
<sequence length="79" mass="9009">MERDCFGICLDKALLSQHRRATFTHVRAYQTATSLEDDLEQDVVVSFSSPQMSGNEVLKVLKQSKHLLWRAGYLCPSHD</sequence>
<dbReference type="RefSeq" id="WP_353496274.1">
    <property type="nucleotide sequence ID" value="NZ_CP115920.1"/>
</dbReference>
<gene>
    <name evidence="1" type="ORF">PG915_09290</name>
</gene>
<proteinExistence type="predicted"/>
<accession>A0AAU8BDP9</accession>
<dbReference type="KEGG" id="vck:PG915_09290"/>
<evidence type="ECO:0000313" key="1">
    <source>
        <dbReference type="EMBL" id="XCD14801.1"/>
    </source>
</evidence>
<dbReference type="EMBL" id="CP115920">
    <property type="protein sequence ID" value="XCD14801.1"/>
    <property type="molecule type" value="Genomic_DNA"/>
</dbReference>
<dbReference type="AlphaFoldDB" id="A0AAU8BDP9"/>
<reference evidence="1" key="1">
    <citation type="submission" date="2023-01" db="EMBL/GenBank/DDBJ databases">
        <title>Vibrio sp. CB1-14 genome sequencing.</title>
        <authorList>
            <person name="Otstavnykh N."/>
            <person name="Isaeva M."/>
            <person name="Meleshko D."/>
        </authorList>
    </citation>
    <scope>NUCLEOTIDE SEQUENCE</scope>
    <source>
        <strain evidence="1">CB1-14</strain>
    </source>
</reference>
<organism evidence="1">
    <name type="scientific">Vibrio chaetopteri</name>
    <dbReference type="NCBI Taxonomy" id="3016528"/>
    <lineage>
        <taxon>Bacteria</taxon>
        <taxon>Pseudomonadati</taxon>
        <taxon>Pseudomonadota</taxon>
        <taxon>Gammaproteobacteria</taxon>
        <taxon>Vibrionales</taxon>
        <taxon>Vibrionaceae</taxon>
        <taxon>Vibrio</taxon>
    </lineage>
</organism>
<name>A0AAU8BDP9_9VIBR</name>